<proteinExistence type="predicted"/>
<dbReference type="RefSeq" id="WP_345531642.1">
    <property type="nucleotide sequence ID" value="NZ_BAABLD010000005.1"/>
</dbReference>
<dbReference type="InterPro" id="IPR016181">
    <property type="entry name" value="Acyl_CoA_acyltransferase"/>
</dbReference>
<organism evidence="2 3">
    <name type="scientific">Viridibacterium curvum</name>
    <dbReference type="NCBI Taxonomy" id="1101404"/>
    <lineage>
        <taxon>Bacteria</taxon>
        <taxon>Pseudomonadati</taxon>
        <taxon>Pseudomonadota</taxon>
        <taxon>Betaproteobacteria</taxon>
        <taxon>Rhodocyclales</taxon>
        <taxon>Rhodocyclaceae</taxon>
        <taxon>Viridibacterium</taxon>
    </lineage>
</organism>
<dbReference type="Proteomes" id="UP001500547">
    <property type="component" value="Unassembled WGS sequence"/>
</dbReference>
<dbReference type="EMBL" id="BAABLD010000005">
    <property type="protein sequence ID" value="GAA5160690.1"/>
    <property type="molecule type" value="Genomic_DNA"/>
</dbReference>
<dbReference type="InterPro" id="IPR038740">
    <property type="entry name" value="BioF2-like_GNAT_dom"/>
</dbReference>
<gene>
    <name evidence="2" type="ORF">GCM10025770_08730</name>
</gene>
<name>A0ABP9QEP2_9RHOO</name>
<dbReference type="Gene3D" id="3.40.630.30">
    <property type="match status" value="1"/>
</dbReference>
<accession>A0ABP9QEP2</accession>
<comment type="caution">
    <text evidence="2">The sequence shown here is derived from an EMBL/GenBank/DDBJ whole genome shotgun (WGS) entry which is preliminary data.</text>
</comment>
<dbReference type="SUPFAM" id="SSF55729">
    <property type="entry name" value="Acyl-CoA N-acyltransferases (Nat)"/>
    <property type="match status" value="1"/>
</dbReference>
<evidence type="ECO:0000313" key="2">
    <source>
        <dbReference type="EMBL" id="GAA5160690.1"/>
    </source>
</evidence>
<protein>
    <submittedName>
        <fullName evidence="2">GNAT family N-acetyltransferase</fullName>
    </submittedName>
</protein>
<evidence type="ECO:0000313" key="3">
    <source>
        <dbReference type="Proteomes" id="UP001500547"/>
    </source>
</evidence>
<feature type="domain" description="BioF2-like acetyltransferase" evidence="1">
    <location>
        <begin position="161"/>
        <end position="306"/>
    </location>
</feature>
<dbReference type="Pfam" id="PF13480">
    <property type="entry name" value="Acetyltransf_6"/>
    <property type="match status" value="1"/>
</dbReference>
<evidence type="ECO:0000259" key="1">
    <source>
        <dbReference type="Pfam" id="PF13480"/>
    </source>
</evidence>
<sequence length="350" mass="39493">MSMLTSTVVPAQDLEGELAARWDALLDDAPARNAFLSRSYVQACARTRETPVRVCVFRDAKGQAQAFMPFELDGLQARLLGSAQPAGGSFADYFGLIASPGFRITPEALLRACGLNSLLFTHLDSSQDRYGLQGDQPARGLRIRAAEGEDFIEALFKRDKKFAADTERRRNKLERDHGPLRFAVESVDSGTLDWLIDLKVAQYQRTAQRNHPFSRRRDAQLLKHLAAQSDPRCMPRLTALYCGDQRIAAHFGLQCHDTLSYWFPVYTPDLHSYSPGRLLLWETLRHAPSLGIRCVDRGEGDTQAKRDFANEEHVYLRGYYSRTTPSAMMDRALNSLRWRLQSLKSAKPQA</sequence>
<keyword evidence="3" id="KW-1185">Reference proteome</keyword>
<reference evidence="3" key="1">
    <citation type="journal article" date="2019" name="Int. J. Syst. Evol. Microbiol.">
        <title>The Global Catalogue of Microorganisms (GCM) 10K type strain sequencing project: providing services to taxonomists for standard genome sequencing and annotation.</title>
        <authorList>
            <consortium name="The Broad Institute Genomics Platform"/>
            <consortium name="The Broad Institute Genome Sequencing Center for Infectious Disease"/>
            <person name="Wu L."/>
            <person name="Ma J."/>
        </authorList>
    </citation>
    <scope>NUCLEOTIDE SEQUENCE [LARGE SCALE GENOMIC DNA]</scope>
    <source>
        <strain evidence="3">JCM 18715</strain>
    </source>
</reference>